<keyword evidence="3" id="KW-1185">Reference proteome</keyword>
<dbReference type="Gene3D" id="3.10.450.50">
    <property type="match status" value="1"/>
</dbReference>
<dbReference type="EMBL" id="LN719426">
    <property type="protein sequence ID" value="CEP07891.1"/>
    <property type="molecule type" value="Genomic_DNA"/>
</dbReference>
<accession>A0A0B7MPS6</accession>
<dbReference type="STRING" id="35722.A0A0B7MPS6"/>
<name>A0A0B7MPS6_9FUNG</name>
<dbReference type="AlphaFoldDB" id="A0A0B7MPS6"/>
<reference evidence="2 3" key="1">
    <citation type="submission" date="2014-09" db="EMBL/GenBank/DDBJ databases">
        <authorList>
            <person name="Ellenberger Sabrina"/>
        </authorList>
    </citation>
    <scope>NUCLEOTIDE SEQUENCE [LARGE SCALE GENOMIC DNA]</scope>
    <source>
        <strain evidence="2 3">CBS 412.66</strain>
    </source>
</reference>
<sequence length="303" mass="33994">MLATTASNAASAITDIWNSYKNKRTNTELYSDNAVIVFVPSSVGARGPAQIRKFFLNPQFSEKVNSVQEVVYNTVSSNHKLIEEVTWTITFHSDECRWLVPQLDDRFLINATIQFPVTTSVSFDKVDNKIESIRYLWDQASVLKQLKVITDKVKWPVTGEQQVEALRSLQTVRLAGLNAEEADVDHQNTYKEQQRNQFCKLTTPPGRIFGPVDPKDQVTRPVRRAEPTAPPSRNIFTYQPPAERPLVEPSDKLKSTFNIFTHDDGSAVNKLSSRLSNTNITQSRSLPAAAGKPTPRIAHSIIG</sequence>
<evidence type="ECO:0000313" key="2">
    <source>
        <dbReference type="EMBL" id="CEP07891.1"/>
    </source>
</evidence>
<evidence type="ECO:0000313" key="3">
    <source>
        <dbReference type="Proteomes" id="UP000054107"/>
    </source>
</evidence>
<proteinExistence type="predicted"/>
<feature type="compositionally biased region" description="Basic and acidic residues" evidence="1">
    <location>
        <begin position="213"/>
        <end position="226"/>
    </location>
</feature>
<dbReference type="Proteomes" id="UP000054107">
    <property type="component" value="Unassembled WGS sequence"/>
</dbReference>
<dbReference type="SUPFAM" id="SSF54427">
    <property type="entry name" value="NTF2-like"/>
    <property type="match status" value="1"/>
</dbReference>
<feature type="region of interest" description="Disordered" evidence="1">
    <location>
        <begin position="201"/>
        <end position="246"/>
    </location>
</feature>
<protein>
    <submittedName>
        <fullName evidence="2">Uncharacterized protein</fullName>
    </submittedName>
</protein>
<evidence type="ECO:0000256" key="1">
    <source>
        <dbReference type="SAM" id="MobiDB-lite"/>
    </source>
</evidence>
<dbReference type="OrthoDB" id="5440at2759"/>
<organism evidence="2 3">
    <name type="scientific">Parasitella parasitica</name>
    <dbReference type="NCBI Taxonomy" id="35722"/>
    <lineage>
        <taxon>Eukaryota</taxon>
        <taxon>Fungi</taxon>
        <taxon>Fungi incertae sedis</taxon>
        <taxon>Mucoromycota</taxon>
        <taxon>Mucoromycotina</taxon>
        <taxon>Mucoromycetes</taxon>
        <taxon>Mucorales</taxon>
        <taxon>Mucorineae</taxon>
        <taxon>Mucoraceae</taxon>
        <taxon>Parasitella</taxon>
    </lineage>
</organism>
<gene>
    <name evidence="2" type="primary">PARPA_01200.1 scaffold 1359</name>
</gene>
<dbReference type="InterPro" id="IPR032710">
    <property type="entry name" value="NTF2-like_dom_sf"/>
</dbReference>